<dbReference type="Pfam" id="PF00404">
    <property type="entry name" value="Dockerin_1"/>
    <property type="match status" value="1"/>
</dbReference>
<accession>Q2S834</accession>
<reference evidence="5 6" key="1">
    <citation type="journal article" date="2005" name="Nucleic Acids Res.">
        <title>Genomic blueprint of Hahella chejuensis, a marine microbe producing an algicidal agent.</title>
        <authorList>
            <person name="Jeong H."/>
            <person name="Yim J.H."/>
            <person name="Lee C."/>
            <person name="Choi S.-H."/>
            <person name="Park Y.K."/>
            <person name="Yoon S.H."/>
            <person name="Hur C.-G."/>
            <person name="Kang H.-Y."/>
            <person name="Kim D."/>
            <person name="Lee H.H."/>
            <person name="Park K.H."/>
            <person name="Park S.-H."/>
            <person name="Park H.-S."/>
            <person name="Lee H.K."/>
            <person name="Oh T.K."/>
            <person name="Kim J.F."/>
        </authorList>
    </citation>
    <scope>NUCLEOTIDE SEQUENCE [LARGE SCALE GENOMIC DNA]</scope>
    <source>
        <strain evidence="5 6">KCTC 2396</strain>
    </source>
</reference>
<dbReference type="InterPro" id="IPR001322">
    <property type="entry name" value="Lamin_tail_dom"/>
</dbReference>
<dbReference type="Gene3D" id="1.10.1330.10">
    <property type="entry name" value="Dockerin domain"/>
    <property type="match status" value="1"/>
</dbReference>
<dbReference type="PROSITE" id="PS00018">
    <property type="entry name" value="EF_HAND_1"/>
    <property type="match status" value="2"/>
</dbReference>
<dbReference type="GO" id="GO:0000272">
    <property type="term" value="P:polysaccharide catabolic process"/>
    <property type="evidence" value="ECO:0007669"/>
    <property type="project" value="InterPro"/>
</dbReference>
<dbReference type="Proteomes" id="UP000000238">
    <property type="component" value="Chromosome"/>
</dbReference>
<dbReference type="HOGENOM" id="CLU_006338_0_1_6"/>
<dbReference type="InterPro" id="IPR002048">
    <property type="entry name" value="EF_hand_dom"/>
</dbReference>
<evidence type="ECO:0000313" key="6">
    <source>
        <dbReference type="Proteomes" id="UP000000238"/>
    </source>
</evidence>
<dbReference type="RefSeq" id="WP_011400242.1">
    <property type="nucleotide sequence ID" value="NC_007645.1"/>
</dbReference>
<dbReference type="eggNOG" id="COG2374">
    <property type="taxonomic scope" value="Bacteria"/>
</dbReference>
<dbReference type="SUPFAM" id="SSF63446">
    <property type="entry name" value="Type I dockerin domain"/>
    <property type="match status" value="1"/>
</dbReference>
<dbReference type="InterPro" id="IPR036439">
    <property type="entry name" value="Dockerin_dom_sf"/>
</dbReference>
<dbReference type="InterPro" id="IPR036691">
    <property type="entry name" value="Endo/exonu/phosph_ase_sf"/>
</dbReference>
<dbReference type="PANTHER" id="PTHR42834">
    <property type="entry name" value="ENDONUCLEASE/EXONUCLEASE/PHOSPHATASE FAMILY PROTEIN (AFU_ORTHOLOGUE AFUA_3G09210)"/>
    <property type="match status" value="1"/>
</dbReference>
<evidence type="ECO:0000313" key="5">
    <source>
        <dbReference type="EMBL" id="ABC33190.1"/>
    </source>
</evidence>
<dbReference type="OrthoDB" id="9800417at2"/>
<keyword evidence="1" id="KW-0732">Signal</keyword>
<dbReference type="GO" id="GO:0004553">
    <property type="term" value="F:hydrolase activity, hydrolyzing O-glycosyl compounds"/>
    <property type="evidence" value="ECO:0007669"/>
    <property type="project" value="InterPro"/>
</dbReference>
<gene>
    <name evidence="5" type="ordered locus">HCH_06552</name>
</gene>
<feature type="domain" description="Dockerin" evidence="3">
    <location>
        <begin position="779"/>
        <end position="835"/>
    </location>
</feature>
<name>Q2S834_HAHCH</name>
<feature type="signal peptide" evidence="1">
    <location>
        <begin position="1"/>
        <end position="26"/>
    </location>
</feature>
<evidence type="ECO:0000259" key="4">
    <source>
        <dbReference type="PROSITE" id="PS51841"/>
    </source>
</evidence>
<dbReference type="Pfam" id="PF03372">
    <property type="entry name" value="Exo_endo_phos"/>
    <property type="match status" value="1"/>
</dbReference>
<dbReference type="PROSITE" id="PS51841">
    <property type="entry name" value="LTD"/>
    <property type="match status" value="1"/>
</dbReference>
<evidence type="ECO:0000259" key="3">
    <source>
        <dbReference type="PROSITE" id="PS51766"/>
    </source>
</evidence>
<dbReference type="FunFam" id="3.60.10.10:FF:000072">
    <property type="entry name" value="Extracellular nuclease"/>
    <property type="match status" value="1"/>
</dbReference>
<dbReference type="NCBIfam" id="NF033681">
    <property type="entry name" value="ExeM_NucH_DNase"/>
    <property type="match status" value="1"/>
</dbReference>
<dbReference type="GO" id="GO:0005509">
    <property type="term" value="F:calcium ion binding"/>
    <property type="evidence" value="ECO:0007669"/>
    <property type="project" value="InterPro"/>
</dbReference>
<dbReference type="CDD" id="cd04486">
    <property type="entry name" value="YhcR_OBF_like"/>
    <property type="match status" value="1"/>
</dbReference>
<protein>
    <submittedName>
        <fullName evidence="5">Predicted extracellular nuclease</fullName>
    </submittedName>
</protein>
<dbReference type="InterPro" id="IPR002105">
    <property type="entry name" value="Dockerin_1_rpt"/>
</dbReference>
<dbReference type="PROSITE" id="PS50222">
    <property type="entry name" value="EF_HAND_2"/>
    <property type="match status" value="1"/>
</dbReference>
<dbReference type="EMBL" id="CP000155">
    <property type="protein sequence ID" value="ABC33190.1"/>
    <property type="molecule type" value="Genomic_DNA"/>
</dbReference>
<organism evidence="5 6">
    <name type="scientific">Hahella chejuensis (strain KCTC 2396)</name>
    <dbReference type="NCBI Taxonomy" id="349521"/>
    <lineage>
        <taxon>Bacteria</taxon>
        <taxon>Pseudomonadati</taxon>
        <taxon>Pseudomonadota</taxon>
        <taxon>Gammaproteobacteria</taxon>
        <taxon>Oceanospirillales</taxon>
        <taxon>Hahellaceae</taxon>
        <taxon>Hahella</taxon>
    </lineage>
</organism>
<feature type="domain" description="EF-hand" evidence="2">
    <location>
        <begin position="813"/>
        <end position="835"/>
    </location>
</feature>
<evidence type="ECO:0000256" key="1">
    <source>
        <dbReference type="SAM" id="SignalP"/>
    </source>
</evidence>
<proteinExistence type="predicted"/>
<feature type="domain" description="LTD" evidence="4">
    <location>
        <begin position="20"/>
        <end position="134"/>
    </location>
</feature>
<dbReference type="InterPro" id="IPR018247">
    <property type="entry name" value="EF_Hand_1_Ca_BS"/>
</dbReference>
<dbReference type="SUPFAM" id="SSF56219">
    <property type="entry name" value="DNase I-like"/>
    <property type="match status" value="1"/>
</dbReference>
<dbReference type="InterPro" id="IPR005135">
    <property type="entry name" value="Endo/exonuclease/phosphatase"/>
</dbReference>
<dbReference type="PROSITE" id="PS51766">
    <property type="entry name" value="DOCKERIN"/>
    <property type="match status" value="1"/>
</dbReference>
<dbReference type="Gene3D" id="3.60.10.10">
    <property type="entry name" value="Endonuclease/exonuclease/phosphatase"/>
    <property type="match status" value="1"/>
</dbReference>
<dbReference type="AlphaFoldDB" id="Q2S834"/>
<dbReference type="Pfam" id="PF00932">
    <property type="entry name" value="LTD"/>
    <property type="match status" value="1"/>
</dbReference>
<sequence length="835" mass="88066">MTTKPRFRVSALLLGMAMLHTGAVHAAADLFFSEYVEGSSNNKALEIYNGTSADVDLSAYEVQMYFNGSSSAGVTLNLSGTLAAGDVYVIAHSSADPAILTQADLTSGGGFFNGDDAILLLKGGAAVDSIGQIGVDPGSEWGSGDVSTANNTMRRKSDVEAGDNDPYDAYDPTLQWDGYANDTFDGLGSYGDGPTDPGGEPGEIGECGDPATLISAIQGDGASSPLNGQQVVLEAVVTADLQGADEQKGFFVQEEDADQDGNDKTSEGVLVYADASVLDVSVGQKVRVLGSVTEYYDLTEVNAVQAIKVCGGDNQVTPAQVSLPLDSADALEKVEGMLVTSAQPWTVNEVYNLGRYGEVLLGNGRRYIPTHLATPGEEAAAVAAANALNQLVLDDGSTKQNPAVIPFPAPELSALNTLRVGDKVNEVTGVISYSFSVYRMYPTVTPAFVAENPRTDAPVTTGAGNLKVASFNVLNYFNGDGQGGGFPTSRGATTAEELERQAAKTVAALLAMDADVVGLMEIENDGYGADSAIQDLVNRLNAAGANYAVVNPGLSALGGDEIAVGMIYKADKVTPAGAAKSLSSYPFDNFNRQPLAQTFSLNDNDGKITVVVNHFKSKGCTNAEGDNQDQGDGQGCYNAKRSEAAVALADWLASDPTGAEDADVLIIGDLNAYAKEDPIMALQTQGYHNLLAELNGDAAYSYVFSGETGYLDHALASESLRSQVVGVSEWHINGDEPRALDYNVEFKTDAQVLSLYSPDAFRSSDHDPVIVEISLDGVKEEVKGDFDGDGDVDGRDLLMLLKQLFRSVNDDNRQYDLNEDGRISFLDVFAFLRLL</sequence>
<evidence type="ECO:0000259" key="2">
    <source>
        <dbReference type="PROSITE" id="PS50222"/>
    </source>
</evidence>
<dbReference type="InterPro" id="IPR047971">
    <property type="entry name" value="ExeM-like"/>
</dbReference>
<dbReference type="CDD" id="cd10283">
    <property type="entry name" value="MnuA_DNase1-like"/>
    <property type="match status" value="1"/>
</dbReference>
<dbReference type="KEGG" id="hch:HCH_06552"/>
<keyword evidence="6" id="KW-1185">Reference proteome</keyword>
<dbReference type="PANTHER" id="PTHR42834:SF1">
    <property type="entry name" value="ENDONUCLEASE_EXONUCLEASE_PHOSPHATASE FAMILY PROTEIN (AFU_ORTHOLOGUE AFUA_3G09210)"/>
    <property type="match status" value="1"/>
</dbReference>
<dbReference type="InterPro" id="IPR016134">
    <property type="entry name" value="Dockerin_dom"/>
</dbReference>
<dbReference type="STRING" id="349521.HCH_06552"/>
<feature type="chain" id="PRO_5004215313" evidence="1">
    <location>
        <begin position="27"/>
        <end position="835"/>
    </location>
</feature>